<dbReference type="Gene3D" id="3.40.50.1700">
    <property type="entry name" value="Glycoside hydrolase family 3 C-terminal domain"/>
    <property type="match status" value="1"/>
</dbReference>
<dbReference type="PRINTS" id="PR00133">
    <property type="entry name" value="GLHYDRLASE3"/>
</dbReference>
<dbReference type="OrthoDB" id="416222at2759"/>
<dbReference type="SUPFAM" id="SSF51445">
    <property type="entry name" value="(Trans)glycosidases"/>
    <property type="match status" value="1"/>
</dbReference>
<organism evidence="16 17">
    <name type="scientific">Fusarium acutatum</name>
    <dbReference type="NCBI Taxonomy" id="78861"/>
    <lineage>
        <taxon>Eukaryota</taxon>
        <taxon>Fungi</taxon>
        <taxon>Dikarya</taxon>
        <taxon>Ascomycota</taxon>
        <taxon>Pezizomycotina</taxon>
        <taxon>Sordariomycetes</taxon>
        <taxon>Hypocreomycetidae</taxon>
        <taxon>Hypocreales</taxon>
        <taxon>Nectriaceae</taxon>
        <taxon>Fusarium</taxon>
        <taxon>Fusarium fujikuroi species complex</taxon>
    </lineage>
</organism>
<dbReference type="InterPro" id="IPR013783">
    <property type="entry name" value="Ig-like_fold"/>
</dbReference>
<evidence type="ECO:0000313" key="17">
    <source>
        <dbReference type="Proteomes" id="UP000536711"/>
    </source>
</evidence>
<dbReference type="GO" id="GO:0005576">
    <property type="term" value="C:extracellular region"/>
    <property type="evidence" value="ECO:0007669"/>
    <property type="project" value="UniProtKB-SubCell"/>
</dbReference>
<dbReference type="InterPro" id="IPR017853">
    <property type="entry name" value="GH"/>
</dbReference>
<keyword evidence="11 13" id="KW-0326">Glycosidase</keyword>
<evidence type="ECO:0000256" key="13">
    <source>
        <dbReference type="RuleBase" id="RU361161"/>
    </source>
</evidence>
<keyword evidence="10 13" id="KW-0119">Carbohydrate metabolism</keyword>
<dbReference type="EMBL" id="JAADJF010000506">
    <property type="protein sequence ID" value="KAF4415871.1"/>
    <property type="molecule type" value="Genomic_DNA"/>
</dbReference>
<evidence type="ECO:0000313" key="16">
    <source>
        <dbReference type="EMBL" id="KAF4415871.1"/>
    </source>
</evidence>
<dbReference type="PROSITE" id="PS00775">
    <property type="entry name" value="GLYCOSYL_HYDROL_F3"/>
    <property type="match status" value="1"/>
</dbReference>
<comment type="caution">
    <text evidence="16">The sequence shown here is derived from an EMBL/GenBank/DDBJ whole genome shotgun (WGS) entry which is preliminary data.</text>
</comment>
<feature type="chain" id="PRO_5034183304" description="beta-glucosidase" evidence="14">
    <location>
        <begin position="22"/>
        <end position="653"/>
    </location>
</feature>
<reference evidence="16 17" key="1">
    <citation type="submission" date="2020-01" db="EMBL/GenBank/DDBJ databases">
        <title>Identification and distribution of gene clusters putatively required for synthesis of sphingolipid metabolism inhibitors in phylogenetically diverse species of the filamentous fungus Fusarium.</title>
        <authorList>
            <person name="Kim H.-S."/>
            <person name="Busman M."/>
            <person name="Brown D.W."/>
            <person name="Divon H."/>
            <person name="Uhlig S."/>
            <person name="Proctor R.H."/>
        </authorList>
    </citation>
    <scope>NUCLEOTIDE SEQUENCE [LARGE SCALE GENOMIC DNA]</scope>
    <source>
        <strain evidence="16 17">NRRL 13308</strain>
    </source>
</reference>
<dbReference type="GO" id="GO:0008422">
    <property type="term" value="F:beta-glucosidase activity"/>
    <property type="evidence" value="ECO:0007669"/>
    <property type="project" value="UniProtKB-EC"/>
</dbReference>
<evidence type="ECO:0000256" key="2">
    <source>
        <dbReference type="ARBA" id="ARBA00004613"/>
    </source>
</evidence>
<dbReference type="SUPFAM" id="SSF52279">
    <property type="entry name" value="Beta-D-glucan exohydrolase, C-terminal domain"/>
    <property type="match status" value="1"/>
</dbReference>
<evidence type="ECO:0000256" key="8">
    <source>
        <dbReference type="ARBA" id="ARBA00023001"/>
    </source>
</evidence>
<comment type="similarity">
    <text evidence="4 13">Belongs to the glycosyl hydrolase 3 family.</text>
</comment>
<evidence type="ECO:0000256" key="9">
    <source>
        <dbReference type="ARBA" id="ARBA00023180"/>
    </source>
</evidence>
<dbReference type="GO" id="GO:0030245">
    <property type="term" value="P:cellulose catabolic process"/>
    <property type="evidence" value="ECO:0007669"/>
    <property type="project" value="UniProtKB-UniPathway"/>
</dbReference>
<evidence type="ECO:0000256" key="11">
    <source>
        <dbReference type="ARBA" id="ARBA00023295"/>
    </source>
</evidence>
<evidence type="ECO:0000256" key="10">
    <source>
        <dbReference type="ARBA" id="ARBA00023277"/>
    </source>
</evidence>
<comment type="catalytic activity">
    <reaction evidence="1 13">
        <text>Hydrolysis of terminal, non-reducing beta-D-glucosyl residues with release of beta-D-glucose.</text>
        <dbReference type="EC" id="3.2.1.21"/>
    </reaction>
</comment>
<dbReference type="AlphaFoldDB" id="A0A8H4J9R8"/>
<keyword evidence="12 13" id="KW-0624">Polysaccharide degradation</keyword>
<dbReference type="Pfam" id="PF01915">
    <property type="entry name" value="Glyco_hydro_3_C"/>
    <property type="match status" value="1"/>
</dbReference>
<sequence length="653" mass="69924">MALSIISISFAVLQWSTGVAAQHVIYNDTFFNDHSPPVYPSPLMTGTGPWEASYGKALVLVNLTSGIQGDTGCSGTIPAIPRLGFPGLCLSDAGNGVRNSDFVSSWPSGLHVGASWNKDLAGMRGSGMAGEFKAKGVNVLLGPVAGPLGRVVRGGRNWEGFAVDPYLSGVLTAETVTAVQKVGVMASTKAVSSNIDDQTMHELYLWPFQDAVRAGTTNIMCSYQRVNNSYGCANSKTQNGLLKGELGFQGFVVSDWTAQHAGVATALAGMDMVMPFEGHVLVKNVNQALPLKAPKMLTIYGYSAKNPDQNGYAPFPGAQGISLWSFGLGSVGDSINAFTAMIGGSANPADIAPNGTIVSGGGSGATSQSLIISPFDSLVQKAYEDNTRLFWDFSEFPMAPNPETDACLWIDHPNVTALIFGHLPGQDSGKALVDILYGKVNPSGKLPYTVLKNESDYGHLLDPDVPKGSYLNVPQSNFTEGVYVDYRHFDKLNIEPRYEFGFGLSYTTYKYSNLKIEKLSGAKITAYSTGPVMEGGQTDLWDTLVKVTADVTNAGQMDGAEAAQLYVGIPGAPLKQLRGFKKPFIKAGKTTRVHFELTSRDLSVWDTVIQKWLLQSGDYVIFVGASSRILPLEGQLKIEVARLVERSKMCILG</sequence>
<dbReference type="PANTHER" id="PTHR42715">
    <property type="entry name" value="BETA-GLUCOSIDASE"/>
    <property type="match status" value="1"/>
</dbReference>
<dbReference type="UniPathway" id="UPA00696"/>
<dbReference type="InterPro" id="IPR002772">
    <property type="entry name" value="Glyco_hydro_3_C"/>
</dbReference>
<comment type="subcellular location">
    <subcellularLocation>
        <location evidence="2">Secreted</location>
    </subcellularLocation>
</comment>
<dbReference type="SMART" id="SM01217">
    <property type="entry name" value="Fn3_like"/>
    <property type="match status" value="1"/>
</dbReference>
<keyword evidence="17" id="KW-1185">Reference proteome</keyword>
<keyword evidence="7 13" id="KW-0378">Hydrolase</keyword>
<evidence type="ECO:0000256" key="6">
    <source>
        <dbReference type="ARBA" id="ARBA00022729"/>
    </source>
</evidence>
<dbReference type="Pfam" id="PF00933">
    <property type="entry name" value="Glyco_hydro_3"/>
    <property type="match status" value="1"/>
</dbReference>
<evidence type="ECO:0000256" key="12">
    <source>
        <dbReference type="ARBA" id="ARBA00023326"/>
    </source>
</evidence>
<accession>A0A8H4J9R8</accession>
<keyword evidence="9" id="KW-0325">Glycoprotein</keyword>
<dbReference type="InterPro" id="IPR001764">
    <property type="entry name" value="Glyco_hydro_3_N"/>
</dbReference>
<dbReference type="InterPro" id="IPR050288">
    <property type="entry name" value="Cellulose_deg_GH3"/>
</dbReference>
<dbReference type="InterPro" id="IPR036881">
    <property type="entry name" value="Glyco_hydro_3_C_sf"/>
</dbReference>
<comment type="pathway">
    <text evidence="3 13">Glycan metabolism; cellulose degradation.</text>
</comment>
<evidence type="ECO:0000256" key="4">
    <source>
        <dbReference type="ARBA" id="ARBA00005336"/>
    </source>
</evidence>
<evidence type="ECO:0000259" key="15">
    <source>
        <dbReference type="SMART" id="SM01217"/>
    </source>
</evidence>
<dbReference type="InterPro" id="IPR036962">
    <property type="entry name" value="Glyco_hydro_3_N_sf"/>
</dbReference>
<dbReference type="PANTHER" id="PTHR42715:SF5">
    <property type="entry name" value="BETA-GLUCOSIDASE M-RELATED"/>
    <property type="match status" value="1"/>
</dbReference>
<keyword evidence="5" id="KW-0964">Secreted</keyword>
<feature type="signal peptide" evidence="14">
    <location>
        <begin position="1"/>
        <end position="21"/>
    </location>
</feature>
<dbReference type="InterPro" id="IPR019800">
    <property type="entry name" value="Glyco_hydro_3_AS"/>
</dbReference>
<dbReference type="Pfam" id="PF14310">
    <property type="entry name" value="Fn3-like"/>
    <property type="match status" value="1"/>
</dbReference>
<evidence type="ECO:0000256" key="1">
    <source>
        <dbReference type="ARBA" id="ARBA00000448"/>
    </source>
</evidence>
<feature type="domain" description="Fibronectin type III-like" evidence="15">
    <location>
        <begin position="561"/>
        <end position="627"/>
    </location>
</feature>
<keyword evidence="8" id="KW-0136">Cellulose degradation</keyword>
<evidence type="ECO:0000256" key="3">
    <source>
        <dbReference type="ARBA" id="ARBA00004987"/>
    </source>
</evidence>
<evidence type="ECO:0000256" key="5">
    <source>
        <dbReference type="ARBA" id="ARBA00022525"/>
    </source>
</evidence>
<name>A0A8H4J9R8_9HYPO</name>
<gene>
    <name evidence="16" type="ORF">FACUT_13049</name>
</gene>
<protein>
    <recommendedName>
        <fullName evidence="13">beta-glucosidase</fullName>
        <ecNumber evidence="13">3.2.1.21</ecNumber>
    </recommendedName>
</protein>
<dbReference type="FunFam" id="3.20.20.300:FF:000002">
    <property type="entry name" value="Probable beta-glucosidase"/>
    <property type="match status" value="1"/>
</dbReference>
<proteinExistence type="inferred from homology"/>
<dbReference type="EC" id="3.2.1.21" evidence="13"/>
<keyword evidence="6 14" id="KW-0732">Signal</keyword>
<dbReference type="Proteomes" id="UP000536711">
    <property type="component" value="Unassembled WGS sequence"/>
</dbReference>
<dbReference type="Gene3D" id="2.60.40.10">
    <property type="entry name" value="Immunoglobulins"/>
    <property type="match status" value="1"/>
</dbReference>
<dbReference type="InterPro" id="IPR026891">
    <property type="entry name" value="Fn3-like"/>
</dbReference>
<dbReference type="Gene3D" id="3.20.20.300">
    <property type="entry name" value="Glycoside hydrolase, family 3, N-terminal domain"/>
    <property type="match status" value="1"/>
</dbReference>
<evidence type="ECO:0000256" key="14">
    <source>
        <dbReference type="SAM" id="SignalP"/>
    </source>
</evidence>
<evidence type="ECO:0000256" key="7">
    <source>
        <dbReference type="ARBA" id="ARBA00022801"/>
    </source>
</evidence>